<dbReference type="Proteomes" id="UP000314294">
    <property type="component" value="Unassembled WGS sequence"/>
</dbReference>
<keyword evidence="3" id="KW-1185">Reference proteome</keyword>
<accession>A0A4Z2EDJ8</accession>
<sequence>MQEEPFQQVEGATEENHMGPTGGGGPSKEGGRATADWTLPDGTGHAHHSEEKPHWNHITHCTKAGAPEGRPGEERRGEERRGEERRGEETITAKPCRPQRTPKKKTWSRAMGGNKGPDPTEDLQQLMHSSTSC</sequence>
<feature type="region of interest" description="Disordered" evidence="1">
    <location>
        <begin position="1"/>
        <end position="133"/>
    </location>
</feature>
<dbReference type="EMBL" id="SRLO01009179">
    <property type="protein sequence ID" value="TNN26956.1"/>
    <property type="molecule type" value="Genomic_DNA"/>
</dbReference>
<evidence type="ECO:0000256" key="1">
    <source>
        <dbReference type="SAM" id="MobiDB-lite"/>
    </source>
</evidence>
<feature type="compositionally biased region" description="Basic and acidic residues" evidence="1">
    <location>
        <begin position="70"/>
        <end position="91"/>
    </location>
</feature>
<name>A0A4Z2EDJ8_9TELE</name>
<organism evidence="2 3">
    <name type="scientific">Liparis tanakae</name>
    <name type="common">Tanaka's snailfish</name>
    <dbReference type="NCBI Taxonomy" id="230148"/>
    <lineage>
        <taxon>Eukaryota</taxon>
        <taxon>Metazoa</taxon>
        <taxon>Chordata</taxon>
        <taxon>Craniata</taxon>
        <taxon>Vertebrata</taxon>
        <taxon>Euteleostomi</taxon>
        <taxon>Actinopterygii</taxon>
        <taxon>Neopterygii</taxon>
        <taxon>Teleostei</taxon>
        <taxon>Neoteleostei</taxon>
        <taxon>Acanthomorphata</taxon>
        <taxon>Eupercaria</taxon>
        <taxon>Perciformes</taxon>
        <taxon>Cottioidei</taxon>
        <taxon>Cottales</taxon>
        <taxon>Liparidae</taxon>
        <taxon>Liparis</taxon>
    </lineage>
</organism>
<evidence type="ECO:0000313" key="3">
    <source>
        <dbReference type="Proteomes" id="UP000314294"/>
    </source>
</evidence>
<gene>
    <name evidence="2" type="ORF">EYF80_062902</name>
</gene>
<reference evidence="2 3" key="1">
    <citation type="submission" date="2019-03" db="EMBL/GenBank/DDBJ databases">
        <title>First draft genome of Liparis tanakae, snailfish: a comprehensive survey of snailfish specific genes.</title>
        <authorList>
            <person name="Kim W."/>
            <person name="Song I."/>
            <person name="Jeong J.-H."/>
            <person name="Kim D."/>
            <person name="Kim S."/>
            <person name="Ryu S."/>
            <person name="Song J.Y."/>
            <person name="Lee S.K."/>
        </authorList>
    </citation>
    <scope>NUCLEOTIDE SEQUENCE [LARGE SCALE GENOMIC DNA]</scope>
    <source>
        <tissue evidence="2">Muscle</tissue>
    </source>
</reference>
<evidence type="ECO:0000313" key="2">
    <source>
        <dbReference type="EMBL" id="TNN26956.1"/>
    </source>
</evidence>
<dbReference type="AlphaFoldDB" id="A0A4Z2EDJ8"/>
<feature type="compositionally biased region" description="Polar residues" evidence="1">
    <location>
        <begin position="122"/>
        <end position="133"/>
    </location>
</feature>
<protein>
    <submittedName>
        <fullName evidence="2">Uncharacterized protein</fullName>
    </submittedName>
</protein>
<comment type="caution">
    <text evidence="2">The sequence shown here is derived from an EMBL/GenBank/DDBJ whole genome shotgun (WGS) entry which is preliminary data.</text>
</comment>
<proteinExistence type="predicted"/>